<dbReference type="AlphaFoldDB" id="A0A0F9BF71"/>
<accession>A0A0F9BF71</accession>
<proteinExistence type="predicted"/>
<protein>
    <submittedName>
        <fullName evidence="2">Uncharacterized protein</fullName>
    </submittedName>
</protein>
<reference evidence="2" key="1">
    <citation type="journal article" date="2015" name="Nature">
        <title>Complex archaea that bridge the gap between prokaryotes and eukaryotes.</title>
        <authorList>
            <person name="Spang A."/>
            <person name="Saw J.H."/>
            <person name="Jorgensen S.L."/>
            <person name="Zaremba-Niedzwiedzka K."/>
            <person name="Martijn J."/>
            <person name="Lind A.E."/>
            <person name="van Eijk R."/>
            <person name="Schleper C."/>
            <person name="Guy L."/>
            <person name="Ettema T.J."/>
        </authorList>
    </citation>
    <scope>NUCLEOTIDE SEQUENCE</scope>
</reference>
<name>A0A0F9BF71_9ZZZZ</name>
<evidence type="ECO:0000256" key="1">
    <source>
        <dbReference type="SAM" id="MobiDB-lite"/>
    </source>
</evidence>
<feature type="compositionally biased region" description="Acidic residues" evidence="1">
    <location>
        <begin position="51"/>
        <end position="73"/>
    </location>
</feature>
<evidence type="ECO:0000313" key="2">
    <source>
        <dbReference type="EMBL" id="KKK89304.1"/>
    </source>
</evidence>
<comment type="caution">
    <text evidence="2">The sequence shown here is derived from an EMBL/GenBank/DDBJ whole genome shotgun (WGS) entry which is preliminary data.</text>
</comment>
<sequence>INASVAVVEMDEAMSISALQIEEGANKKPLDIESESTESTKVTKAPKVTEVPDDTEKDDDSSLDGKPDDDERVEIEKQEAGEMSGGDDWMDE</sequence>
<gene>
    <name evidence="2" type="ORF">LCGC14_2734480</name>
</gene>
<feature type="region of interest" description="Disordered" evidence="1">
    <location>
        <begin position="22"/>
        <end position="92"/>
    </location>
</feature>
<feature type="non-terminal residue" evidence="2">
    <location>
        <position position="1"/>
    </location>
</feature>
<dbReference type="EMBL" id="LAZR01049592">
    <property type="protein sequence ID" value="KKK89304.1"/>
    <property type="molecule type" value="Genomic_DNA"/>
</dbReference>
<organism evidence="2">
    <name type="scientific">marine sediment metagenome</name>
    <dbReference type="NCBI Taxonomy" id="412755"/>
    <lineage>
        <taxon>unclassified sequences</taxon>
        <taxon>metagenomes</taxon>
        <taxon>ecological metagenomes</taxon>
    </lineage>
</organism>